<dbReference type="Pfam" id="PF14854">
    <property type="entry name" value="LURAP"/>
    <property type="match status" value="1"/>
</dbReference>
<feature type="compositionally biased region" description="Acidic residues" evidence="1">
    <location>
        <begin position="25"/>
        <end position="50"/>
    </location>
</feature>
<feature type="region of interest" description="Disordered" evidence="1">
    <location>
        <begin position="1"/>
        <end position="50"/>
    </location>
</feature>
<evidence type="ECO:0000313" key="2">
    <source>
        <dbReference type="EnsemblMetazoa" id="G2606.1:cds"/>
    </source>
</evidence>
<reference evidence="2" key="1">
    <citation type="submission" date="2022-08" db="UniProtKB">
        <authorList>
            <consortium name="EnsemblMetazoa"/>
        </authorList>
    </citation>
    <scope>IDENTIFICATION</scope>
    <source>
        <strain evidence="2">05x7-T-G4-1.051#20</strain>
    </source>
</reference>
<dbReference type="InterPro" id="IPR039499">
    <property type="entry name" value="LURA1/LRA25"/>
</dbReference>
<dbReference type="Proteomes" id="UP000005408">
    <property type="component" value="Unassembled WGS sequence"/>
</dbReference>
<protein>
    <submittedName>
        <fullName evidence="2">Uncharacterized protein</fullName>
    </submittedName>
</protein>
<dbReference type="AlphaFoldDB" id="A0A8W8L5U7"/>
<dbReference type="OMA" id="ISFHNAC"/>
<evidence type="ECO:0000313" key="3">
    <source>
        <dbReference type="Proteomes" id="UP000005408"/>
    </source>
</evidence>
<organism evidence="2 3">
    <name type="scientific">Magallana gigas</name>
    <name type="common">Pacific oyster</name>
    <name type="synonym">Crassostrea gigas</name>
    <dbReference type="NCBI Taxonomy" id="29159"/>
    <lineage>
        <taxon>Eukaryota</taxon>
        <taxon>Metazoa</taxon>
        <taxon>Spiralia</taxon>
        <taxon>Lophotrochozoa</taxon>
        <taxon>Mollusca</taxon>
        <taxon>Bivalvia</taxon>
        <taxon>Autobranchia</taxon>
        <taxon>Pteriomorphia</taxon>
        <taxon>Ostreida</taxon>
        <taxon>Ostreoidea</taxon>
        <taxon>Ostreidae</taxon>
        <taxon>Magallana</taxon>
    </lineage>
</organism>
<evidence type="ECO:0000256" key="1">
    <source>
        <dbReference type="SAM" id="MobiDB-lite"/>
    </source>
</evidence>
<dbReference type="EnsemblMetazoa" id="G2606.1">
    <property type="protein sequence ID" value="G2606.1:cds"/>
    <property type="gene ID" value="G2606"/>
</dbReference>
<sequence>MQAAESEQCIGSDFIAEENLHFEENNDDDENSSYDEDTGDDSDEMSEYEESISFHNACREFYMNRKDATESFKHNMERDHEKRTEVERRKKTTSIDDAMERLRREMASLMDQDLTLMEQLMTLNETIEDIKVKRLYGSSRESFHSSCDIKIGSDWSLPERKTYFRASKIYPGKATVDMTSTENLTHCDKSQRQVDPEYNAF</sequence>
<feature type="compositionally biased region" description="Basic and acidic residues" evidence="1">
    <location>
        <begin position="72"/>
        <end position="88"/>
    </location>
</feature>
<proteinExistence type="predicted"/>
<feature type="region of interest" description="Disordered" evidence="1">
    <location>
        <begin position="72"/>
        <end position="91"/>
    </location>
</feature>
<accession>A0A8W8L5U7</accession>
<name>A0A8W8L5U7_MAGGI</name>
<dbReference type="OrthoDB" id="6508726at2759"/>
<keyword evidence="3" id="KW-1185">Reference proteome</keyword>